<comment type="caution">
    <text evidence="13">The sequence shown here is derived from an EMBL/GenBank/DDBJ whole genome shotgun (WGS) entry which is preliminary data.</text>
</comment>
<dbReference type="PANTHER" id="PTHR48022:SF34">
    <property type="entry name" value="MAJOR FACILITATOR SUPERFAMILY (MFS) PROFILE DOMAIN-CONTAINING PROTEIN-RELATED"/>
    <property type="match status" value="1"/>
</dbReference>
<evidence type="ECO:0000313" key="14">
    <source>
        <dbReference type="Proteomes" id="UP000233524"/>
    </source>
</evidence>
<keyword evidence="8" id="KW-0325">Glycoprotein</keyword>
<dbReference type="PRINTS" id="PR00171">
    <property type="entry name" value="SUGRTRNSPORT"/>
</dbReference>
<feature type="transmembrane region" description="Helical" evidence="11">
    <location>
        <begin position="159"/>
        <end position="181"/>
    </location>
</feature>
<dbReference type="AlphaFoldDB" id="A0A2N3MZ19"/>
<dbReference type="EMBL" id="NLAX01001623">
    <property type="protein sequence ID" value="PKS05426.1"/>
    <property type="molecule type" value="Genomic_DNA"/>
</dbReference>
<feature type="transmembrane region" description="Helical" evidence="11">
    <location>
        <begin position="126"/>
        <end position="147"/>
    </location>
</feature>
<feature type="transmembrane region" description="Helical" evidence="11">
    <location>
        <begin position="325"/>
        <end position="347"/>
    </location>
</feature>
<gene>
    <name evidence="13" type="ORF">jhhlp_008802</name>
</gene>
<evidence type="ECO:0000259" key="12">
    <source>
        <dbReference type="PROSITE" id="PS50850"/>
    </source>
</evidence>
<feature type="transmembrane region" description="Helical" evidence="11">
    <location>
        <begin position="393"/>
        <end position="415"/>
    </location>
</feature>
<evidence type="ECO:0000256" key="4">
    <source>
        <dbReference type="ARBA" id="ARBA00022692"/>
    </source>
</evidence>
<dbReference type="Gene3D" id="1.20.1250.20">
    <property type="entry name" value="MFS general substrate transporter like domains"/>
    <property type="match status" value="1"/>
</dbReference>
<proteinExistence type="inferred from homology"/>
<dbReference type="InterPro" id="IPR003663">
    <property type="entry name" value="Sugar/inositol_transpt"/>
</dbReference>
<dbReference type="NCBIfam" id="TIGR00879">
    <property type="entry name" value="SP"/>
    <property type="match status" value="1"/>
</dbReference>
<evidence type="ECO:0000256" key="5">
    <source>
        <dbReference type="ARBA" id="ARBA00022911"/>
    </source>
</evidence>
<feature type="transmembrane region" description="Helical" evidence="11">
    <location>
        <begin position="75"/>
        <end position="94"/>
    </location>
</feature>
<keyword evidence="4 11" id="KW-0812">Transmembrane</keyword>
<evidence type="ECO:0000256" key="3">
    <source>
        <dbReference type="ARBA" id="ARBA00022448"/>
    </source>
</evidence>
<keyword evidence="5" id="KW-0672">Quinate metabolism</keyword>
<dbReference type="InParanoid" id="A0A2N3MZ19"/>
<evidence type="ECO:0000256" key="1">
    <source>
        <dbReference type="ARBA" id="ARBA00004141"/>
    </source>
</evidence>
<feature type="transmembrane region" description="Helical" evidence="11">
    <location>
        <begin position="427"/>
        <end position="447"/>
    </location>
</feature>
<evidence type="ECO:0000256" key="10">
    <source>
        <dbReference type="RuleBase" id="RU003346"/>
    </source>
</evidence>
<comment type="subcellular location">
    <subcellularLocation>
        <location evidence="1">Membrane</location>
        <topology evidence="1">Multi-pass membrane protein</topology>
    </subcellularLocation>
</comment>
<dbReference type="InterPro" id="IPR020846">
    <property type="entry name" value="MFS_dom"/>
</dbReference>
<dbReference type="Proteomes" id="UP000233524">
    <property type="component" value="Unassembled WGS sequence"/>
</dbReference>
<keyword evidence="14" id="KW-1185">Reference proteome</keyword>
<evidence type="ECO:0000256" key="11">
    <source>
        <dbReference type="SAM" id="Phobius"/>
    </source>
</evidence>
<dbReference type="PROSITE" id="PS50850">
    <property type="entry name" value="MFS"/>
    <property type="match status" value="1"/>
</dbReference>
<feature type="transmembrane region" description="Helical" evidence="11">
    <location>
        <begin position="453"/>
        <end position="477"/>
    </location>
</feature>
<evidence type="ECO:0000256" key="8">
    <source>
        <dbReference type="ARBA" id="ARBA00023180"/>
    </source>
</evidence>
<dbReference type="OrthoDB" id="508119at2759"/>
<dbReference type="PANTHER" id="PTHR48022">
    <property type="entry name" value="PLASTIDIC GLUCOSE TRANSPORTER 4"/>
    <property type="match status" value="1"/>
</dbReference>
<keyword evidence="3 10" id="KW-0813">Transport</keyword>
<dbReference type="VEuPathDB" id="FungiDB:jhhlp_008802"/>
<dbReference type="SUPFAM" id="SSF103473">
    <property type="entry name" value="MFS general substrate transporter"/>
    <property type="match status" value="1"/>
</dbReference>
<reference evidence="13 14" key="1">
    <citation type="journal article" date="2017" name="G3 (Bethesda)">
        <title>First Draft Genome Sequence of the Pathogenic Fungus Lomentospora prolificans (Formerly Scedosporium prolificans).</title>
        <authorList>
            <person name="Luo R."/>
            <person name="Zimin A."/>
            <person name="Workman R."/>
            <person name="Fan Y."/>
            <person name="Pertea G."/>
            <person name="Grossman N."/>
            <person name="Wear M.P."/>
            <person name="Jia B."/>
            <person name="Miller H."/>
            <person name="Casadevall A."/>
            <person name="Timp W."/>
            <person name="Zhang S.X."/>
            <person name="Salzberg S.L."/>
        </authorList>
    </citation>
    <scope>NUCLEOTIDE SEQUENCE [LARGE SCALE GENOMIC DNA]</scope>
    <source>
        <strain evidence="13 14">JHH-5317</strain>
    </source>
</reference>
<feature type="transmembrane region" description="Helical" evidence="11">
    <location>
        <begin position="287"/>
        <end position="305"/>
    </location>
</feature>
<evidence type="ECO:0000256" key="6">
    <source>
        <dbReference type="ARBA" id="ARBA00022989"/>
    </source>
</evidence>
<keyword evidence="7 11" id="KW-0472">Membrane</keyword>
<evidence type="ECO:0000256" key="9">
    <source>
        <dbReference type="ARBA" id="ARBA00043213"/>
    </source>
</evidence>
<comment type="similarity">
    <text evidence="2 10">Belongs to the major facilitator superfamily. Sugar transporter (TC 2.A.1.1) family.</text>
</comment>
<dbReference type="Pfam" id="PF00083">
    <property type="entry name" value="Sugar_tr"/>
    <property type="match status" value="1"/>
</dbReference>
<dbReference type="GO" id="GO:0016020">
    <property type="term" value="C:membrane"/>
    <property type="evidence" value="ECO:0007669"/>
    <property type="project" value="UniProtKB-SubCell"/>
</dbReference>
<dbReference type="InterPro" id="IPR005828">
    <property type="entry name" value="MFS_sugar_transport-like"/>
</dbReference>
<feature type="transmembrane region" description="Helical" evidence="11">
    <location>
        <begin position="354"/>
        <end position="373"/>
    </location>
</feature>
<accession>A0A2N3MZ19</accession>
<feature type="transmembrane region" description="Helical" evidence="11">
    <location>
        <begin position="193"/>
        <end position="215"/>
    </location>
</feature>
<feature type="domain" description="Major facilitator superfamily (MFS) profile" evidence="12">
    <location>
        <begin position="27"/>
        <end position="481"/>
    </location>
</feature>
<dbReference type="InterPro" id="IPR005829">
    <property type="entry name" value="Sugar_transporter_CS"/>
</dbReference>
<protein>
    <recommendedName>
        <fullName evidence="9">Quinate transporter</fullName>
    </recommendedName>
</protein>
<sequence length="534" mass="58511">MKNVFALKAHPGDEAPPEIYGIRPYILALSASWASAMYGYDSAFIGGTLNLPSFQRKFGLDTASTSAKADLSSNIVSTFQAGAFFGCAMAFFFAERFGRRPLLILSAVIFSIGAALQMIGLLGTLYAGRVLTGWGVGASAMILPIYVSECSPALIRGRLVGCFEIMLQVALVFGFWVNYGVNENISPEGNKQWHIPVGVQFVPAGVLILAMLPMIESPRWLASRGRMQDARKSLSWVRNLPQDHPYISNELSRIEISIEEEIRSTGHGRSWNQMYKELFQAGVRGRVVLACGLVVFQNFTGINAINYYSPTIFKSIGFTGTSVGLLATGIFGIVKMVSTMLYAFLLVDRVGRRPLLLIGGAGAGFAMFYLAGYSKISGSFDAVPPMDAGARCAVAMVYIYSFFYGFSWNGIPWLFTSEVLPNRVRTLGMAFCICLQWLTQFVVVYSLPHMVLGITYGTFLFFGACTVLAILFAWLLIPETKGVQLEDMDLLFGRDVPILAKQATASYREAIEAKAVADSQRRDKDIALAEVEQA</sequence>
<dbReference type="InterPro" id="IPR036259">
    <property type="entry name" value="MFS_trans_sf"/>
</dbReference>
<keyword evidence="6 11" id="KW-1133">Transmembrane helix</keyword>
<dbReference type="PROSITE" id="PS00216">
    <property type="entry name" value="SUGAR_TRANSPORT_1"/>
    <property type="match status" value="2"/>
</dbReference>
<feature type="transmembrane region" description="Helical" evidence="11">
    <location>
        <begin position="101"/>
        <end position="120"/>
    </location>
</feature>
<evidence type="ECO:0000313" key="13">
    <source>
        <dbReference type="EMBL" id="PKS05426.1"/>
    </source>
</evidence>
<dbReference type="InterPro" id="IPR050360">
    <property type="entry name" value="MFS_Sugar_Transporters"/>
</dbReference>
<dbReference type="GO" id="GO:0005351">
    <property type="term" value="F:carbohydrate:proton symporter activity"/>
    <property type="evidence" value="ECO:0007669"/>
    <property type="project" value="TreeGrafter"/>
</dbReference>
<name>A0A2N3MZ19_9PEZI</name>
<organism evidence="13 14">
    <name type="scientific">Lomentospora prolificans</name>
    <dbReference type="NCBI Taxonomy" id="41688"/>
    <lineage>
        <taxon>Eukaryota</taxon>
        <taxon>Fungi</taxon>
        <taxon>Dikarya</taxon>
        <taxon>Ascomycota</taxon>
        <taxon>Pezizomycotina</taxon>
        <taxon>Sordariomycetes</taxon>
        <taxon>Hypocreomycetidae</taxon>
        <taxon>Microascales</taxon>
        <taxon>Microascaceae</taxon>
        <taxon>Lomentospora</taxon>
    </lineage>
</organism>
<evidence type="ECO:0000256" key="7">
    <source>
        <dbReference type="ARBA" id="ARBA00023136"/>
    </source>
</evidence>
<evidence type="ECO:0000256" key="2">
    <source>
        <dbReference type="ARBA" id="ARBA00010992"/>
    </source>
</evidence>
<dbReference type="FunFam" id="1.20.1250.20:FF:000026">
    <property type="entry name" value="MFS quinate transporter QutD"/>
    <property type="match status" value="1"/>
</dbReference>